<dbReference type="GO" id="GO:0016787">
    <property type="term" value="F:hydrolase activity"/>
    <property type="evidence" value="ECO:0007669"/>
    <property type="project" value="UniProtKB-KW"/>
</dbReference>
<dbReference type="InterPro" id="IPR037038">
    <property type="entry name" value="HepT-like_sf"/>
</dbReference>
<comment type="similarity">
    <text evidence="6">Belongs to the HepT RNase toxin family.</text>
</comment>
<sequence>MNIPGAKILKSKEFTEKIIIEFTKDIDFKTFINKRLIQSAVIRELEIIGEATKNISVDIRKHSKDIPWKKLAGMRDKLSHRYFTVDLEEVWNTSKNDIQILKKRIEKIINYLELEEKKD</sequence>
<dbReference type="Pfam" id="PF01934">
    <property type="entry name" value="HepT-like"/>
    <property type="match status" value="1"/>
</dbReference>
<keyword evidence="2" id="KW-1277">Toxin-antitoxin system</keyword>
<dbReference type="InterPro" id="IPR051813">
    <property type="entry name" value="HepT_RNase_toxin"/>
</dbReference>
<dbReference type="GO" id="GO:0110001">
    <property type="term" value="C:toxin-antitoxin complex"/>
    <property type="evidence" value="ECO:0007669"/>
    <property type="project" value="InterPro"/>
</dbReference>
<protein>
    <recommendedName>
        <fullName evidence="8">DUF86 domain-containing protein</fullName>
    </recommendedName>
</protein>
<keyword evidence="4" id="KW-0547">Nucleotide-binding</keyword>
<dbReference type="PANTHER" id="PTHR34139:SF1">
    <property type="entry name" value="RNASE MJ1380-RELATED"/>
    <property type="match status" value="1"/>
</dbReference>
<keyword evidence="3" id="KW-0540">Nuclease</keyword>
<dbReference type="EMBL" id="BARU01001618">
    <property type="protein sequence ID" value="GAH19338.1"/>
    <property type="molecule type" value="Genomic_DNA"/>
</dbReference>
<comment type="caution">
    <text evidence="7">The sequence shown here is derived from an EMBL/GenBank/DDBJ whole genome shotgun (WGS) entry which is preliminary data.</text>
</comment>
<evidence type="ECO:0008006" key="8">
    <source>
        <dbReference type="Google" id="ProtNLM"/>
    </source>
</evidence>
<organism evidence="7">
    <name type="scientific">marine sediment metagenome</name>
    <dbReference type="NCBI Taxonomy" id="412755"/>
    <lineage>
        <taxon>unclassified sequences</taxon>
        <taxon>metagenomes</taxon>
        <taxon>ecological metagenomes</taxon>
    </lineage>
</organism>
<keyword evidence="1" id="KW-0597">Phosphoprotein</keyword>
<evidence type="ECO:0000256" key="4">
    <source>
        <dbReference type="ARBA" id="ARBA00022741"/>
    </source>
</evidence>
<dbReference type="GO" id="GO:0004540">
    <property type="term" value="F:RNA nuclease activity"/>
    <property type="evidence" value="ECO:0007669"/>
    <property type="project" value="InterPro"/>
</dbReference>
<dbReference type="PANTHER" id="PTHR34139">
    <property type="entry name" value="UPF0331 PROTEIN MJ0127"/>
    <property type="match status" value="1"/>
</dbReference>
<dbReference type="Gene3D" id="1.20.120.580">
    <property type="entry name" value="bsu32300-like"/>
    <property type="match status" value="1"/>
</dbReference>
<proteinExistence type="inferred from homology"/>
<evidence type="ECO:0000313" key="7">
    <source>
        <dbReference type="EMBL" id="GAH19338.1"/>
    </source>
</evidence>
<dbReference type="GO" id="GO:0000166">
    <property type="term" value="F:nucleotide binding"/>
    <property type="evidence" value="ECO:0007669"/>
    <property type="project" value="UniProtKB-KW"/>
</dbReference>
<evidence type="ECO:0000256" key="5">
    <source>
        <dbReference type="ARBA" id="ARBA00022801"/>
    </source>
</evidence>
<gene>
    <name evidence="7" type="ORF">S03H2_04152</name>
</gene>
<name>X1FEX2_9ZZZZ</name>
<dbReference type="InterPro" id="IPR008201">
    <property type="entry name" value="HepT-like"/>
</dbReference>
<evidence type="ECO:0000256" key="1">
    <source>
        <dbReference type="ARBA" id="ARBA00022553"/>
    </source>
</evidence>
<evidence type="ECO:0000256" key="2">
    <source>
        <dbReference type="ARBA" id="ARBA00022649"/>
    </source>
</evidence>
<dbReference type="AlphaFoldDB" id="X1FEX2"/>
<accession>X1FEX2</accession>
<keyword evidence="5" id="KW-0378">Hydrolase</keyword>
<evidence type="ECO:0000256" key="3">
    <source>
        <dbReference type="ARBA" id="ARBA00022722"/>
    </source>
</evidence>
<reference evidence="7" key="1">
    <citation type="journal article" date="2014" name="Front. Microbiol.">
        <title>High frequency of phylogenetically diverse reductive dehalogenase-homologous genes in deep subseafloor sedimentary metagenomes.</title>
        <authorList>
            <person name="Kawai M."/>
            <person name="Futagami T."/>
            <person name="Toyoda A."/>
            <person name="Takaki Y."/>
            <person name="Nishi S."/>
            <person name="Hori S."/>
            <person name="Arai W."/>
            <person name="Tsubouchi T."/>
            <person name="Morono Y."/>
            <person name="Uchiyama I."/>
            <person name="Ito T."/>
            <person name="Fujiyama A."/>
            <person name="Inagaki F."/>
            <person name="Takami H."/>
        </authorList>
    </citation>
    <scope>NUCLEOTIDE SEQUENCE</scope>
    <source>
        <strain evidence="7">Expedition CK06-06</strain>
    </source>
</reference>
<evidence type="ECO:0000256" key="6">
    <source>
        <dbReference type="ARBA" id="ARBA00024207"/>
    </source>
</evidence>